<sequence length="55" mass="6186">MYRISFAGGEARHRKAIVSTGGQNIPAKNLYVKYGFIETRQIPITEGIYLSVLEK</sequence>
<accession>A0AAP5JSJ5</accession>
<comment type="caution">
    <text evidence="1">The sequence shown here is derived from an EMBL/GenBank/DDBJ whole genome shotgun (WGS) entry which is preliminary data.</text>
</comment>
<dbReference type="AlphaFoldDB" id="A0AAP5JSJ5"/>
<reference evidence="1" key="1">
    <citation type="journal article" date="2023" name="J. Vet. Diagn. Invest.">
        <title>Oxytetracycline-resistant Paenibacillus larvae identified in commercial beekeeping operations in Saskatchewan using pooled honey sampling.</title>
        <authorList>
            <person name="Obshta O."/>
            <person name="Zabrodski M.W."/>
            <person name="Soomro T."/>
            <person name="Wilson G."/>
            <person name="Masood F."/>
            <person name="Thebeau J."/>
            <person name="Silva M.C.B."/>
            <person name="Biganski S."/>
            <person name="Kozii I.V."/>
            <person name="Koziy R.V."/>
            <person name="Raza M.F."/>
            <person name="Jose M.S."/>
            <person name="Simko E."/>
            <person name="Wood S.C."/>
        </authorList>
    </citation>
    <scope>NUCLEOTIDE SEQUENCE</scope>
    <source>
        <strain evidence="1">PL001</strain>
    </source>
</reference>
<protein>
    <submittedName>
        <fullName evidence="1">Uncharacterized protein</fullName>
    </submittedName>
</protein>
<name>A0AAP5JSJ5_9BACL</name>
<evidence type="ECO:0000313" key="1">
    <source>
        <dbReference type="EMBL" id="MDT2251223.1"/>
    </source>
</evidence>
<proteinExistence type="predicted"/>
<dbReference type="Proteomes" id="UP001259239">
    <property type="component" value="Unassembled WGS sequence"/>
</dbReference>
<evidence type="ECO:0000313" key="2">
    <source>
        <dbReference type="Proteomes" id="UP001259239"/>
    </source>
</evidence>
<gene>
    <name evidence="1" type="ORF">P7H09_07650</name>
</gene>
<organism evidence="1 2">
    <name type="scientific">Paenibacillus larvae</name>
    <dbReference type="NCBI Taxonomy" id="1464"/>
    <lineage>
        <taxon>Bacteria</taxon>
        <taxon>Bacillati</taxon>
        <taxon>Bacillota</taxon>
        <taxon>Bacilli</taxon>
        <taxon>Bacillales</taxon>
        <taxon>Paenibacillaceae</taxon>
        <taxon>Paenibacillus</taxon>
    </lineage>
</organism>
<dbReference type="EMBL" id="JARQGV010000004">
    <property type="protein sequence ID" value="MDT2251223.1"/>
    <property type="molecule type" value="Genomic_DNA"/>
</dbReference>
<dbReference type="RefSeq" id="WP_268589408.1">
    <property type="nucleotide sequence ID" value="NZ_JAMDNE010000031.1"/>
</dbReference>
<reference evidence="1" key="2">
    <citation type="submission" date="2023-03" db="EMBL/GenBank/DDBJ databases">
        <authorList>
            <person name="Obshta O."/>
            <person name="Zabrodski M.W."/>
            <person name="Soomro T."/>
            <person name="Wilson G."/>
            <person name="Masood F."/>
            <person name="Thebeau J."/>
            <person name="Bezerra Da Silva M.C."/>
            <person name="Raza F."/>
            <person name="Biganski S."/>
            <person name="Jose M."/>
            <person name="Camilli M."/>
            <person name="Kozii I.V."/>
            <person name="Kozii R.V."/>
            <person name="Simko E."/>
            <person name="Wood S.C."/>
        </authorList>
    </citation>
    <scope>NUCLEOTIDE SEQUENCE</scope>
    <source>
        <strain evidence="1">PL001</strain>
    </source>
</reference>